<keyword evidence="2 5" id="KW-0813">Transport</keyword>
<comment type="subcellular location">
    <subcellularLocation>
        <location evidence="1">Endosome</location>
    </subcellularLocation>
</comment>
<evidence type="ECO:0000256" key="5">
    <source>
        <dbReference type="PIRNR" id="PIRNR017535"/>
    </source>
</evidence>
<reference evidence="9 10" key="1">
    <citation type="journal article" name="Sci. Rep.">
        <title>Genome-scale phylogenetic analyses confirm Olpidium as the closest living zoosporic fungus to the non-flagellated, terrestrial fungi.</title>
        <authorList>
            <person name="Chang Y."/>
            <person name="Rochon D."/>
            <person name="Sekimoto S."/>
            <person name="Wang Y."/>
            <person name="Chovatia M."/>
            <person name="Sandor L."/>
            <person name="Salamov A."/>
            <person name="Grigoriev I.V."/>
            <person name="Stajich J.E."/>
            <person name="Spatafora J.W."/>
        </authorList>
    </citation>
    <scope>NUCLEOTIDE SEQUENCE [LARGE SCALE GENOMIC DNA]</scope>
    <source>
        <strain evidence="9">S191</strain>
    </source>
</reference>
<dbReference type="InterPro" id="IPR037206">
    <property type="entry name" value="VPS28_C_sf"/>
</dbReference>
<organism evidence="9 10">
    <name type="scientific">Olpidium bornovanus</name>
    <dbReference type="NCBI Taxonomy" id="278681"/>
    <lineage>
        <taxon>Eukaryota</taxon>
        <taxon>Fungi</taxon>
        <taxon>Fungi incertae sedis</taxon>
        <taxon>Olpidiomycota</taxon>
        <taxon>Olpidiomycotina</taxon>
        <taxon>Olpidiomycetes</taxon>
        <taxon>Olpidiales</taxon>
        <taxon>Olpidiaceae</taxon>
        <taxon>Olpidium</taxon>
    </lineage>
</organism>
<dbReference type="PANTHER" id="PTHR12937:SF0">
    <property type="entry name" value="VACUOLAR PROTEIN SORTING-ASSOCIATED PROTEIN 28 HOMOLOG"/>
    <property type="match status" value="1"/>
</dbReference>
<dbReference type="InterPro" id="IPR037202">
    <property type="entry name" value="ESCRT_assembly_dom"/>
</dbReference>
<evidence type="ECO:0000256" key="3">
    <source>
        <dbReference type="ARBA" id="ARBA00022753"/>
    </source>
</evidence>
<comment type="similarity">
    <text evidence="5 6">Belongs to the VPS28 family.</text>
</comment>
<dbReference type="EMBL" id="JAEFCI010006685">
    <property type="protein sequence ID" value="KAG5459531.1"/>
    <property type="molecule type" value="Genomic_DNA"/>
</dbReference>
<dbReference type="Gene3D" id="1.20.120.1130">
    <property type="match status" value="1"/>
</dbReference>
<evidence type="ECO:0000313" key="10">
    <source>
        <dbReference type="Proteomes" id="UP000673691"/>
    </source>
</evidence>
<evidence type="ECO:0000256" key="4">
    <source>
        <dbReference type="ARBA" id="ARBA00022927"/>
    </source>
</evidence>
<dbReference type="InterPro" id="IPR017899">
    <property type="entry name" value="VPS28_C"/>
</dbReference>
<comment type="function">
    <text evidence="5">Component of the ESCRT-I complex (endosomal sorting complex required for transport I), a regulator of vesicular trafficking process.</text>
</comment>
<sequence>MAPIVGGGGVIDDELNQVHSILRTIYQMRTNNPDALRSPYQPSSRCVLQEIKLWSSTKEREEYDSMADVYAIIQTVEHLERAWIGGVVKADEYTSACARLISQFRIARRYVPDVEDFMRRHFARSHSVPSAVLTDQSAKRFNHLHRPLNCPRAVHRLLKIGVPATTEHAVPNEQSQYARHIADAAACFITAANQVQLKLATSEVLHPVLSDLMRSVNRIPTLPPKFEGKEKIKDWLVTLNQMKPTDSLTEDQASQFVFDMEKAHGEFYALLENPGSQKTY</sequence>
<dbReference type="PROSITE" id="PS51310">
    <property type="entry name" value="VPS28_C"/>
    <property type="match status" value="1"/>
</dbReference>
<dbReference type="AlphaFoldDB" id="A0A8H8DII2"/>
<evidence type="ECO:0000313" key="9">
    <source>
        <dbReference type="EMBL" id="KAG5459531.1"/>
    </source>
</evidence>
<keyword evidence="10" id="KW-1185">Reference proteome</keyword>
<dbReference type="InterPro" id="IPR017898">
    <property type="entry name" value="VPS28_N"/>
</dbReference>
<evidence type="ECO:0000256" key="1">
    <source>
        <dbReference type="ARBA" id="ARBA00004177"/>
    </source>
</evidence>
<dbReference type="OrthoDB" id="2671at2759"/>
<dbReference type="InterPro" id="IPR038358">
    <property type="entry name" value="VPS28_N_sf"/>
</dbReference>
<keyword evidence="3 5" id="KW-0967">Endosome</keyword>
<dbReference type="GO" id="GO:0000813">
    <property type="term" value="C:ESCRT I complex"/>
    <property type="evidence" value="ECO:0007669"/>
    <property type="project" value="UniProtKB-UniRule"/>
</dbReference>
<evidence type="ECO:0000256" key="2">
    <source>
        <dbReference type="ARBA" id="ARBA00022448"/>
    </source>
</evidence>
<dbReference type="PROSITE" id="PS51313">
    <property type="entry name" value="VPS28_N"/>
    <property type="match status" value="1"/>
</dbReference>
<dbReference type="GO" id="GO:0044877">
    <property type="term" value="F:protein-containing complex binding"/>
    <property type="evidence" value="ECO:0007669"/>
    <property type="project" value="TreeGrafter"/>
</dbReference>
<evidence type="ECO:0000256" key="6">
    <source>
        <dbReference type="PROSITE-ProRule" id="PRU00642"/>
    </source>
</evidence>
<accession>A0A8H8DII2</accession>
<dbReference type="GO" id="GO:0043328">
    <property type="term" value="P:protein transport to vacuole involved in ubiquitin-dependent protein catabolic process via the multivesicular body sorting pathway"/>
    <property type="evidence" value="ECO:0007669"/>
    <property type="project" value="TreeGrafter"/>
</dbReference>
<evidence type="ECO:0000259" key="8">
    <source>
        <dbReference type="PROSITE" id="PS51313"/>
    </source>
</evidence>
<dbReference type="InterPro" id="IPR007143">
    <property type="entry name" value="Vps28"/>
</dbReference>
<proteinExistence type="inferred from homology"/>
<keyword evidence="4 5" id="KW-0653">Protein transport</keyword>
<evidence type="ECO:0000259" key="7">
    <source>
        <dbReference type="PROSITE" id="PS51310"/>
    </source>
</evidence>
<feature type="domain" description="VPS28 C-terminal" evidence="7">
    <location>
        <begin position="176"/>
        <end position="272"/>
    </location>
</feature>
<dbReference type="PIRSF" id="PIRSF017535">
    <property type="entry name" value="VPS28"/>
    <property type="match status" value="1"/>
</dbReference>
<protein>
    <recommendedName>
        <fullName evidence="5">Vacuolar protein sorting-associated protein 28</fullName>
    </recommendedName>
    <alternativeName>
        <fullName evidence="5">ESCRT-I complex subunit VPS28</fullName>
    </alternativeName>
</protein>
<comment type="caution">
    <text evidence="9">The sequence shown here is derived from an EMBL/GenBank/DDBJ whole genome shotgun (WGS) entry which is preliminary data.</text>
</comment>
<name>A0A8H8DII2_9FUNG</name>
<dbReference type="SUPFAM" id="SSF140427">
    <property type="entry name" value="VPS28 C-terminal domain-like"/>
    <property type="match status" value="1"/>
</dbReference>
<dbReference type="Pfam" id="PF03997">
    <property type="entry name" value="VPS28"/>
    <property type="match status" value="1"/>
</dbReference>
<dbReference type="Gene3D" id="1.20.1440.200">
    <property type="match status" value="1"/>
</dbReference>
<dbReference type="SUPFAM" id="SSF140111">
    <property type="entry name" value="Endosomal sorting complex assembly domain"/>
    <property type="match status" value="1"/>
</dbReference>
<gene>
    <name evidence="9" type="ORF">BJ554DRAFT_56</name>
</gene>
<dbReference type="Proteomes" id="UP000673691">
    <property type="component" value="Unassembled WGS sequence"/>
</dbReference>
<feature type="domain" description="VPS28 N-terminal" evidence="8">
    <location>
        <begin position="40"/>
        <end position="168"/>
    </location>
</feature>
<dbReference type="PANTHER" id="PTHR12937">
    <property type="entry name" value="VACUOLAR PROTEIN SORTING 28, ISOFORM 2 VPS28"/>
    <property type="match status" value="1"/>
</dbReference>